<reference evidence="1 2" key="1">
    <citation type="journal article" date="2016" name="Nat. Commun.">
        <title>Thousands of microbial genomes shed light on interconnected biogeochemical processes in an aquifer system.</title>
        <authorList>
            <person name="Anantharaman K."/>
            <person name="Brown C.T."/>
            <person name="Hug L.A."/>
            <person name="Sharon I."/>
            <person name="Castelle C.J."/>
            <person name="Probst A.J."/>
            <person name="Thomas B.C."/>
            <person name="Singh A."/>
            <person name="Wilkins M.J."/>
            <person name="Karaoz U."/>
            <person name="Brodie E.L."/>
            <person name="Williams K.H."/>
            <person name="Hubbard S.S."/>
            <person name="Banfield J.F."/>
        </authorList>
    </citation>
    <scope>NUCLEOTIDE SEQUENCE [LARGE SCALE GENOMIC DNA]</scope>
</reference>
<dbReference type="Proteomes" id="UP000177215">
    <property type="component" value="Unassembled WGS sequence"/>
</dbReference>
<dbReference type="AlphaFoldDB" id="A0A1F6ET62"/>
<accession>A0A1F6ET62</accession>
<sequence>MKGQREGFEPKKPRYTEQQRELFRALVQDKKCSAQIVHELTGIPLGSFTTLCGSIGIPRPNWSQIGGGAKIHSIRNAKKLAEMREKYAGQIETLFPAKRNDVE</sequence>
<dbReference type="EMBL" id="MFMC01000037">
    <property type="protein sequence ID" value="OGG76824.1"/>
    <property type="molecule type" value="Genomic_DNA"/>
</dbReference>
<name>A0A1F6ET62_9BACT</name>
<dbReference type="STRING" id="1798515.A3B35_00465"/>
<evidence type="ECO:0000313" key="2">
    <source>
        <dbReference type="Proteomes" id="UP000177215"/>
    </source>
</evidence>
<proteinExistence type="predicted"/>
<organism evidence="1 2">
    <name type="scientific">Candidatus Kaiserbacteria bacterium RIFCSPLOWO2_01_FULL_54_24</name>
    <dbReference type="NCBI Taxonomy" id="1798515"/>
    <lineage>
        <taxon>Bacteria</taxon>
        <taxon>Candidatus Kaiseribacteriota</taxon>
    </lineage>
</organism>
<comment type="caution">
    <text evidence="1">The sequence shown here is derived from an EMBL/GenBank/DDBJ whole genome shotgun (WGS) entry which is preliminary data.</text>
</comment>
<evidence type="ECO:0000313" key="1">
    <source>
        <dbReference type="EMBL" id="OGG76824.1"/>
    </source>
</evidence>
<protein>
    <submittedName>
        <fullName evidence="1">Uncharacterized protein</fullName>
    </submittedName>
</protein>
<gene>
    <name evidence="1" type="ORF">A3B35_00465</name>
</gene>